<accession>A0A3B0TR07</accession>
<dbReference type="PANTHER" id="PTHR35335:SF1">
    <property type="entry name" value="UPF0716 PROTEIN FXSA"/>
    <property type="match status" value="1"/>
</dbReference>
<name>A0A3B0TR07_9ZZZZ</name>
<dbReference type="NCBIfam" id="NF008528">
    <property type="entry name" value="PRK11463.1-2"/>
    <property type="match status" value="1"/>
</dbReference>
<feature type="transmembrane region" description="Helical" evidence="2">
    <location>
        <begin position="29"/>
        <end position="49"/>
    </location>
</feature>
<keyword evidence="2" id="KW-0812">Transmembrane</keyword>
<dbReference type="EMBL" id="UOEO01000099">
    <property type="protein sequence ID" value="VAW19150.1"/>
    <property type="molecule type" value="Genomic_DNA"/>
</dbReference>
<feature type="compositionally biased region" description="Acidic residues" evidence="1">
    <location>
        <begin position="155"/>
        <end position="165"/>
    </location>
</feature>
<feature type="transmembrane region" description="Helical" evidence="2">
    <location>
        <begin position="5"/>
        <end position="23"/>
    </location>
</feature>
<proteinExistence type="predicted"/>
<protein>
    <submittedName>
        <fullName evidence="3">FxsA protein</fullName>
    </submittedName>
</protein>
<sequence length="172" mass="18881">MGRILFLLFLIVPIIEIGIFIIVGQLIGLWLTLAGVVVTALLGSFIIRIQGFSLIREIQQLMAAGVLPTRQIADGLILAIAGALLLTPGYFTDTIGFLLLVPQIRTLIYQEIKKRISISGGFGSADSFSFDAEMDDLDPFNNSAPGSHHNIEKENDNDDVVDLEQDNWRPKS</sequence>
<dbReference type="Pfam" id="PF04186">
    <property type="entry name" value="FxsA"/>
    <property type="match status" value="1"/>
</dbReference>
<evidence type="ECO:0000313" key="3">
    <source>
        <dbReference type="EMBL" id="VAW19150.1"/>
    </source>
</evidence>
<evidence type="ECO:0000256" key="1">
    <source>
        <dbReference type="SAM" id="MobiDB-lite"/>
    </source>
</evidence>
<keyword evidence="2" id="KW-1133">Transmembrane helix</keyword>
<dbReference type="GO" id="GO:0016020">
    <property type="term" value="C:membrane"/>
    <property type="evidence" value="ECO:0007669"/>
    <property type="project" value="InterPro"/>
</dbReference>
<reference evidence="3" key="1">
    <citation type="submission" date="2018-06" db="EMBL/GenBank/DDBJ databases">
        <authorList>
            <person name="Zhirakovskaya E."/>
        </authorList>
    </citation>
    <scope>NUCLEOTIDE SEQUENCE</scope>
</reference>
<keyword evidence="2" id="KW-0472">Membrane</keyword>
<feature type="region of interest" description="Disordered" evidence="1">
    <location>
        <begin position="136"/>
        <end position="172"/>
    </location>
</feature>
<evidence type="ECO:0000256" key="2">
    <source>
        <dbReference type="SAM" id="Phobius"/>
    </source>
</evidence>
<dbReference type="PANTHER" id="PTHR35335">
    <property type="entry name" value="UPF0716 PROTEIN FXSA"/>
    <property type="match status" value="1"/>
</dbReference>
<organism evidence="3">
    <name type="scientific">hydrothermal vent metagenome</name>
    <dbReference type="NCBI Taxonomy" id="652676"/>
    <lineage>
        <taxon>unclassified sequences</taxon>
        <taxon>metagenomes</taxon>
        <taxon>ecological metagenomes</taxon>
    </lineage>
</organism>
<dbReference type="InterPro" id="IPR007313">
    <property type="entry name" value="FxsA"/>
</dbReference>
<dbReference type="AlphaFoldDB" id="A0A3B0TR07"/>
<gene>
    <name evidence="3" type="ORF">MNBD_ALPHA12-746</name>
</gene>